<dbReference type="OrthoDB" id="9770517at2"/>
<dbReference type="EMBL" id="POWF01000001">
    <property type="protein sequence ID" value="PNQ75125.1"/>
    <property type="molecule type" value="Genomic_DNA"/>
</dbReference>
<sequence>MNNYKFNNKTFRLGSACILAALILNSCAPSKDLKEANTVLPEGYQETVITDSLNTVDLNWKAFFNDADLITLIDSALVNNQELNIILQKVNMSENEIQARKGEYLPFVNVGAAAEVEKVGRYTSQGANDANTDIRPGEEFPEPLPNYGVGVFASWELDVWKKLRNSKKEAVMEYLSTVEGKNFLVTNLISEIASSYYELQALDNKLAIIEQNLKLQNNGLKTIQLQKQAARATELGVQRLQAEVFKNQSERYAVMQEIVEIENKINFLLGRTPQHVNRRSEEFIERELDTMYTGIPSQLLSNRPDIRQAEYELEAAKLDIKVAKANFYPSFTIKAGVGFEAFNLKYLTASPESLIYNLVGDMVAPLINRNAIKAEYNNANARQVQAVFEYEKTILNAYIEVANELSNIENLQKSYNLKDQQVEALTKSIDITNKLFKSARADYMEVLLTQRDALESKMDLVETKKNQLLARVSMYRHLGGGWQN</sequence>
<evidence type="ECO:0000256" key="3">
    <source>
        <dbReference type="SAM" id="Coils"/>
    </source>
</evidence>
<dbReference type="Pfam" id="PF02321">
    <property type="entry name" value="OEP"/>
    <property type="match status" value="2"/>
</dbReference>
<protein>
    <submittedName>
        <fullName evidence="4">RND transporter</fullName>
    </submittedName>
</protein>
<dbReference type="Proteomes" id="UP000236641">
    <property type="component" value="Unassembled WGS sequence"/>
</dbReference>
<evidence type="ECO:0000256" key="1">
    <source>
        <dbReference type="ARBA" id="ARBA00007613"/>
    </source>
</evidence>
<dbReference type="PANTHER" id="PTHR30203:SF30">
    <property type="entry name" value="OUTER MEMBRANE PROTEIN-RELATED"/>
    <property type="match status" value="1"/>
</dbReference>
<dbReference type="RefSeq" id="WP_103050975.1">
    <property type="nucleotide sequence ID" value="NZ_POWF01000001.1"/>
</dbReference>
<feature type="signal peptide" evidence="2">
    <location>
        <begin position="1"/>
        <end position="28"/>
    </location>
</feature>
<keyword evidence="2" id="KW-0472">Membrane</keyword>
<dbReference type="Gene3D" id="2.20.200.10">
    <property type="entry name" value="Outer membrane efflux proteins (OEP)"/>
    <property type="match status" value="1"/>
</dbReference>
<evidence type="ECO:0000313" key="5">
    <source>
        <dbReference type="Proteomes" id="UP000236641"/>
    </source>
</evidence>
<keyword evidence="2" id="KW-0812">Transmembrane</keyword>
<evidence type="ECO:0000313" key="4">
    <source>
        <dbReference type="EMBL" id="PNQ75125.1"/>
    </source>
</evidence>
<evidence type="ECO:0000256" key="2">
    <source>
        <dbReference type="RuleBase" id="RU362097"/>
    </source>
</evidence>
<name>A0A2K1E4B9_9FLAO</name>
<dbReference type="NCBIfam" id="TIGR01845">
    <property type="entry name" value="outer_NodT"/>
    <property type="match status" value="1"/>
</dbReference>
<dbReference type="AlphaFoldDB" id="A0A2K1E4B9"/>
<comment type="subcellular location">
    <subcellularLocation>
        <location evidence="2">Cell membrane</location>
        <topology evidence="2">Lipid-anchor</topology>
    </subcellularLocation>
</comment>
<keyword evidence="2" id="KW-0449">Lipoprotein</keyword>
<keyword evidence="3" id="KW-0175">Coiled coil</keyword>
<keyword evidence="2" id="KW-0732">Signal</keyword>
<feature type="chain" id="PRO_5014208003" evidence="2">
    <location>
        <begin position="29"/>
        <end position="484"/>
    </location>
</feature>
<keyword evidence="2" id="KW-1134">Transmembrane beta strand</keyword>
<reference evidence="4 5" key="1">
    <citation type="submission" date="2018-01" db="EMBL/GenBank/DDBJ databases">
        <title>The draft genome of Hanstruepera neustonica JCM19743.</title>
        <authorList>
            <person name="He R.-H."/>
            <person name="Du Z.-J."/>
        </authorList>
    </citation>
    <scope>NUCLEOTIDE SEQUENCE [LARGE SCALE GENOMIC DNA]</scope>
    <source>
        <strain evidence="4 5">JCM19743</strain>
    </source>
</reference>
<dbReference type="GO" id="GO:0015562">
    <property type="term" value="F:efflux transmembrane transporter activity"/>
    <property type="evidence" value="ECO:0007669"/>
    <property type="project" value="InterPro"/>
</dbReference>
<dbReference type="Gene3D" id="1.20.1600.10">
    <property type="entry name" value="Outer membrane efflux proteins (OEP)"/>
    <property type="match status" value="1"/>
</dbReference>
<comment type="caution">
    <text evidence="4">The sequence shown here is derived from an EMBL/GenBank/DDBJ whole genome shotgun (WGS) entry which is preliminary data.</text>
</comment>
<organism evidence="4 5">
    <name type="scientific">Hanstruepera neustonica</name>
    <dbReference type="NCBI Taxonomy" id="1445657"/>
    <lineage>
        <taxon>Bacteria</taxon>
        <taxon>Pseudomonadati</taxon>
        <taxon>Bacteroidota</taxon>
        <taxon>Flavobacteriia</taxon>
        <taxon>Flavobacteriales</taxon>
        <taxon>Flavobacteriaceae</taxon>
        <taxon>Hanstruepera</taxon>
    </lineage>
</organism>
<keyword evidence="5" id="KW-1185">Reference proteome</keyword>
<dbReference type="SUPFAM" id="SSF56954">
    <property type="entry name" value="Outer membrane efflux proteins (OEP)"/>
    <property type="match status" value="1"/>
</dbReference>
<dbReference type="InterPro" id="IPR010131">
    <property type="entry name" value="MdtP/NodT-like"/>
</dbReference>
<dbReference type="PANTHER" id="PTHR30203">
    <property type="entry name" value="OUTER MEMBRANE CATION EFFLUX PROTEIN"/>
    <property type="match status" value="1"/>
</dbReference>
<dbReference type="InterPro" id="IPR003423">
    <property type="entry name" value="OMP_efflux"/>
</dbReference>
<accession>A0A2K1E4B9</accession>
<gene>
    <name evidence="4" type="ORF">C1T31_03030</name>
</gene>
<comment type="similarity">
    <text evidence="1 2">Belongs to the outer membrane factor (OMF) (TC 1.B.17) family.</text>
</comment>
<proteinExistence type="inferred from homology"/>
<feature type="coiled-coil region" evidence="3">
    <location>
        <begin position="408"/>
        <end position="471"/>
    </location>
</feature>
<dbReference type="GO" id="GO:0005886">
    <property type="term" value="C:plasma membrane"/>
    <property type="evidence" value="ECO:0007669"/>
    <property type="project" value="UniProtKB-SubCell"/>
</dbReference>
<keyword evidence="2" id="KW-0564">Palmitate</keyword>